<sequence length="177" mass="20830">MLTPIFRLPSEDPYKHINQFLKVCSTVKLNNLTEETLKLILFPYSLKDRAEYWLKSLKADSITRWQQLVQKFLKKYFPKSKTNQIRRSLTSFSQCDGEQFHEAWDRLNELMRSCPHHDVPQWQLVESFNEGLTEDQCNMVDASYGGLSCKGVRNRVRLCSKLSTRILFNEPQPHEMG</sequence>
<feature type="domain" description="Retrotransposon gag" evidence="1">
    <location>
        <begin position="41"/>
        <end position="133"/>
    </location>
</feature>
<dbReference type="EMBL" id="BJWL01000018">
    <property type="protein sequence ID" value="GFZ06536.1"/>
    <property type="molecule type" value="Genomic_DNA"/>
</dbReference>
<name>A0A7J0G6X6_9ERIC</name>
<dbReference type="AlphaFoldDB" id="A0A7J0G6X6"/>
<dbReference type="Proteomes" id="UP000585474">
    <property type="component" value="Unassembled WGS sequence"/>
</dbReference>
<organism evidence="2 3">
    <name type="scientific">Actinidia rufa</name>
    <dbReference type="NCBI Taxonomy" id="165716"/>
    <lineage>
        <taxon>Eukaryota</taxon>
        <taxon>Viridiplantae</taxon>
        <taxon>Streptophyta</taxon>
        <taxon>Embryophyta</taxon>
        <taxon>Tracheophyta</taxon>
        <taxon>Spermatophyta</taxon>
        <taxon>Magnoliopsida</taxon>
        <taxon>eudicotyledons</taxon>
        <taxon>Gunneridae</taxon>
        <taxon>Pentapetalae</taxon>
        <taxon>asterids</taxon>
        <taxon>Ericales</taxon>
        <taxon>Actinidiaceae</taxon>
        <taxon>Actinidia</taxon>
    </lineage>
</organism>
<gene>
    <name evidence="2" type="ORF">Acr_18g0007060</name>
</gene>
<dbReference type="Pfam" id="PF03732">
    <property type="entry name" value="Retrotrans_gag"/>
    <property type="match status" value="1"/>
</dbReference>
<comment type="caution">
    <text evidence="2">The sequence shown here is derived from an EMBL/GenBank/DDBJ whole genome shotgun (WGS) entry which is preliminary data.</text>
</comment>
<accession>A0A7J0G6X6</accession>
<proteinExistence type="predicted"/>
<dbReference type="PANTHER" id="PTHR33223">
    <property type="entry name" value="CCHC-TYPE DOMAIN-CONTAINING PROTEIN"/>
    <property type="match status" value="1"/>
</dbReference>
<keyword evidence="3" id="KW-1185">Reference proteome</keyword>
<evidence type="ECO:0000313" key="3">
    <source>
        <dbReference type="Proteomes" id="UP000585474"/>
    </source>
</evidence>
<reference evidence="2 3" key="1">
    <citation type="submission" date="2019-07" db="EMBL/GenBank/DDBJ databases">
        <title>De Novo Assembly of kiwifruit Actinidia rufa.</title>
        <authorList>
            <person name="Sugita-Konishi S."/>
            <person name="Sato K."/>
            <person name="Mori E."/>
            <person name="Abe Y."/>
            <person name="Kisaki G."/>
            <person name="Hamano K."/>
            <person name="Suezawa K."/>
            <person name="Otani M."/>
            <person name="Fukuda T."/>
            <person name="Manabe T."/>
            <person name="Gomi K."/>
            <person name="Tabuchi M."/>
            <person name="Akimitsu K."/>
            <person name="Kataoka I."/>
        </authorList>
    </citation>
    <scope>NUCLEOTIDE SEQUENCE [LARGE SCALE GENOMIC DNA]</scope>
    <source>
        <strain evidence="3">cv. Fuchu</strain>
    </source>
</reference>
<dbReference type="InterPro" id="IPR005162">
    <property type="entry name" value="Retrotrans_gag_dom"/>
</dbReference>
<evidence type="ECO:0000313" key="2">
    <source>
        <dbReference type="EMBL" id="GFZ06536.1"/>
    </source>
</evidence>
<evidence type="ECO:0000259" key="1">
    <source>
        <dbReference type="Pfam" id="PF03732"/>
    </source>
</evidence>
<dbReference type="OrthoDB" id="1305902at2759"/>
<protein>
    <recommendedName>
        <fullName evidence="1">Retrotransposon gag domain-containing protein</fullName>
    </recommendedName>
</protein>
<dbReference type="PANTHER" id="PTHR33223:SF11">
    <property type="entry name" value="ELEMENT PROTEIN, PUTATIVE-RELATED"/>
    <property type="match status" value="1"/>
</dbReference>